<keyword evidence="1" id="KW-0464">Manganese</keyword>
<comment type="catalytic activity">
    <reaction evidence="1">
        <text>O-phospho-L-threonyl-[protein] + H2O = L-threonyl-[protein] + phosphate</text>
        <dbReference type="Rhea" id="RHEA:47004"/>
        <dbReference type="Rhea" id="RHEA-COMP:11060"/>
        <dbReference type="Rhea" id="RHEA-COMP:11605"/>
        <dbReference type="ChEBI" id="CHEBI:15377"/>
        <dbReference type="ChEBI" id="CHEBI:30013"/>
        <dbReference type="ChEBI" id="CHEBI:43474"/>
        <dbReference type="ChEBI" id="CHEBI:61977"/>
        <dbReference type="EC" id="3.1.3.16"/>
    </reaction>
</comment>
<comment type="cofactor">
    <cofactor evidence="1">
        <name>Mn(2+)</name>
        <dbReference type="ChEBI" id="CHEBI:29035"/>
    </cofactor>
</comment>
<dbReference type="GO" id="GO:0046872">
    <property type="term" value="F:metal ion binding"/>
    <property type="evidence" value="ECO:0007669"/>
    <property type="project" value="UniProtKB-UniRule"/>
</dbReference>
<keyword evidence="4" id="KW-1185">Reference proteome</keyword>
<feature type="domain" description="PPM-type phosphatase" evidence="2">
    <location>
        <begin position="1"/>
        <end position="241"/>
    </location>
</feature>
<dbReference type="GO" id="GO:0004722">
    <property type="term" value="F:protein serine/threonine phosphatase activity"/>
    <property type="evidence" value="ECO:0007669"/>
    <property type="project" value="UniProtKB-EC"/>
</dbReference>
<dbReference type="InterPro" id="IPR039123">
    <property type="entry name" value="PPTC7"/>
</dbReference>
<dbReference type="SUPFAM" id="SSF81606">
    <property type="entry name" value="PP2C-like"/>
    <property type="match status" value="1"/>
</dbReference>
<keyword evidence="1" id="KW-0378">Hydrolase</keyword>
<dbReference type="SMART" id="SM00332">
    <property type="entry name" value="PP2Cc"/>
    <property type="match status" value="1"/>
</dbReference>
<dbReference type="OrthoDB" id="60843at2759"/>
<dbReference type="InterPro" id="IPR036457">
    <property type="entry name" value="PPM-type-like_dom_sf"/>
</dbReference>
<dbReference type="Gene3D" id="3.60.40.10">
    <property type="entry name" value="PPM-type phosphatase domain"/>
    <property type="match status" value="2"/>
</dbReference>
<name>A0A4P9X2R1_9FUNG</name>
<accession>A0A4P9X2R1</accession>
<dbReference type="PANTHER" id="PTHR12320:SF84">
    <property type="entry name" value="PROTEIN PHOSPHATASE"/>
    <property type="match status" value="1"/>
</dbReference>
<dbReference type="STRING" id="1555241.A0A4P9X2R1"/>
<reference evidence="4" key="1">
    <citation type="journal article" date="2018" name="Nat. Microbiol.">
        <title>Leveraging single-cell genomics to expand the fungal tree of life.</title>
        <authorList>
            <person name="Ahrendt S.R."/>
            <person name="Quandt C.A."/>
            <person name="Ciobanu D."/>
            <person name="Clum A."/>
            <person name="Salamov A."/>
            <person name="Andreopoulos B."/>
            <person name="Cheng J.F."/>
            <person name="Woyke T."/>
            <person name="Pelin A."/>
            <person name="Henrissat B."/>
            <person name="Reynolds N.K."/>
            <person name="Benny G.L."/>
            <person name="Smith M.E."/>
            <person name="James T.Y."/>
            <person name="Grigoriev I.V."/>
        </authorList>
    </citation>
    <scope>NUCLEOTIDE SEQUENCE [LARGE SCALE GENOMIC DNA]</scope>
    <source>
        <strain evidence="4">ATCC 52028</strain>
    </source>
</reference>
<dbReference type="PANTHER" id="PTHR12320">
    <property type="entry name" value="PROTEIN PHOSPHATASE 2C"/>
    <property type="match status" value="1"/>
</dbReference>
<dbReference type="EC" id="3.1.3.16" evidence="1"/>
<organism evidence="3 4">
    <name type="scientific">Caulochytrium protostelioides</name>
    <dbReference type="NCBI Taxonomy" id="1555241"/>
    <lineage>
        <taxon>Eukaryota</taxon>
        <taxon>Fungi</taxon>
        <taxon>Fungi incertae sedis</taxon>
        <taxon>Chytridiomycota</taxon>
        <taxon>Chytridiomycota incertae sedis</taxon>
        <taxon>Chytridiomycetes</taxon>
        <taxon>Caulochytriales</taxon>
        <taxon>Caulochytriaceae</taxon>
        <taxon>Caulochytrium</taxon>
    </lineage>
</organism>
<keyword evidence="1" id="KW-0479">Metal-binding</keyword>
<dbReference type="EMBL" id="ML014345">
    <property type="protein sequence ID" value="RKO98906.1"/>
    <property type="molecule type" value="Genomic_DNA"/>
</dbReference>
<feature type="non-terminal residue" evidence="3">
    <location>
        <position position="1"/>
    </location>
</feature>
<evidence type="ECO:0000259" key="2">
    <source>
        <dbReference type="PROSITE" id="PS51746"/>
    </source>
</evidence>
<evidence type="ECO:0000313" key="3">
    <source>
        <dbReference type="EMBL" id="RKO98906.1"/>
    </source>
</evidence>
<comment type="cofactor">
    <cofactor evidence="1">
        <name>Mg(2+)</name>
        <dbReference type="ChEBI" id="CHEBI:18420"/>
    </cofactor>
</comment>
<comment type="similarity">
    <text evidence="1">Belongs to the PP2C family.</text>
</comment>
<dbReference type="Pfam" id="PF07228">
    <property type="entry name" value="SpoIIE"/>
    <property type="match status" value="1"/>
</dbReference>
<dbReference type="AlphaFoldDB" id="A0A4P9X2R1"/>
<keyword evidence="1" id="KW-0904">Protein phosphatase</keyword>
<dbReference type="Proteomes" id="UP000274922">
    <property type="component" value="Unassembled WGS sequence"/>
</dbReference>
<proteinExistence type="inferred from homology"/>
<dbReference type="InterPro" id="IPR001932">
    <property type="entry name" value="PPM-type_phosphatase-like_dom"/>
</dbReference>
<sequence length="251" mass="27742">RHDSMGVADGVGGWNAMPRANPALFSRKIMHYAAMELEKYDDTLSDDFSFEGYYDTDPKDILGKSYVQLMRDAERENFMGSTTALIVVLRDNELRVTNLGDCGLMIIRDGETIFRTEEQQHSFNCPFQLGTGCSVLPTDAQSYTIKIQEGDIVLIGSDGLFDNVFDEEMVGIVASVTSRITFTLANGVNPRVIADALIARALEVAEDRRCLSSPFASRAIKEGLYYQGGKMDDVTILAGVIQVAEDSPDRR</sequence>
<evidence type="ECO:0000256" key="1">
    <source>
        <dbReference type="RuleBase" id="RU366020"/>
    </source>
</evidence>
<gene>
    <name evidence="3" type="ORF">CXG81DRAFT_15295</name>
</gene>
<protein>
    <recommendedName>
        <fullName evidence="1">Protein phosphatase</fullName>
        <ecNumber evidence="1">3.1.3.16</ecNumber>
    </recommendedName>
</protein>
<evidence type="ECO:0000313" key="4">
    <source>
        <dbReference type="Proteomes" id="UP000274922"/>
    </source>
</evidence>
<dbReference type="PROSITE" id="PS51746">
    <property type="entry name" value="PPM_2"/>
    <property type="match status" value="1"/>
</dbReference>
<keyword evidence="1" id="KW-0460">Magnesium</keyword>
<comment type="catalytic activity">
    <reaction evidence="1">
        <text>O-phospho-L-seryl-[protein] + H2O = L-seryl-[protein] + phosphate</text>
        <dbReference type="Rhea" id="RHEA:20629"/>
        <dbReference type="Rhea" id="RHEA-COMP:9863"/>
        <dbReference type="Rhea" id="RHEA-COMP:11604"/>
        <dbReference type="ChEBI" id="CHEBI:15377"/>
        <dbReference type="ChEBI" id="CHEBI:29999"/>
        <dbReference type="ChEBI" id="CHEBI:43474"/>
        <dbReference type="ChEBI" id="CHEBI:83421"/>
        <dbReference type="EC" id="3.1.3.16"/>
    </reaction>
</comment>